<evidence type="ECO:0000256" key="8">
    <source>
        <dbReference type="ARBA" id="ARBA00022832"/>
    </source>
</evidence>
<dbReference type="InterPro" id="IPR016036">
    <property type="entry name" value="Malonyl_transacylase_ACP-bd"/>
</dbReference>
<dbReference type="PANTHER" id="PTHR43775">
    <property type="entry name" value="FATTY ACID SYNTHASE"/>
    <property type="match status" value="1"/>
</dbReference>
<evidence type="ECO:0000256" key="9">
    <source>
        <dbReference type="ARBA" id="ARBA00022857"/>
    </source>
</evidence>
<dbReference type="InterPro" id="IPR014043">
    <property type="entry name" value="Acyl_transferase_dom"/>
</dbReference>
<keyword evidence="12" id="KW-0443">Lipid metabolism</keyword>
<dbReference type="EC" id="2.3.1.85" evidence="1"/>
<keyword evidence="7" id="KW-0378">Hydrolase</keyword>
<dbReference type="Pfam" id="PF02801">
    <property type="entry name" value="Ketoacyl-synt_C"/>
    <property type="match status" value="1"/>
</dbReference>
<dbReference type="Proteomes" id="UP001321473">
    <property type="component" value="Unassembled WGS sequence"/>
</dbReference>
<dbReference type="GO" id="GO:0031177">
    <property type="term" value="F:phosphopantetheine binding"/>
    <property type="evidence" value="ECO:0007669"/>
    <property type="project" value="InterPro"/>
</dbReference>
<evidence type="ECO:0000256" key="6">
    <source>
        <dbReference type="ARBA" id="ARBA00022679"/>
    </source>
</evidence>
<evidence type="ECO:0000256" key="1">
    <source>
        <dbReference type="ARBA" id="ARBA00012873"/>
    </source>
</evidence>
<sequence>MVTEDDTRWPPGLFGLPKRHGKIRDLSRFDALFFKTHPKQAHAMDPQLRLLMETSYEAIVDAGYDPAAFGGRNVGVFVGAYMCDSANASREAAFTSTDGYAFLGNIKAMFANRISYALDFQGPSLTVDTACSSTMTALNEAVLALRSGRCQAAIVGSSHLTLDPAMALPLLRMGLLSEAGRCASFDKECTGVARTETVGAFFLQRASDARRVYAKVVNVGINADGFKAEGVIYPSGKLRAQLMREVYAEVNIDPREVEYVEAQGVGTKAADPQELAAISAVFCKPGRKAPLKIGSVKSNIGHAEGASGIASVAKVILMMETRAIPPNLHFKEPNPDIPSLHDGSIEVVDKVTPFNGGLVGINSKGFSGANAHAVLEPNPGPSVDTLPRAIIEIPRLVLMAGRTKDSLTNTLNRMESEGPYPDSAYALLNRVGQPSVKQFPYRGYALVSMEEGSAKDVKVIEQAPSVKRPLWFVFTGLGSQWRGMAREMMQFDLFARSIHKSHDVLEPFGVDLIDLVTSEKAQPETMASPFVSITAIQVALVAVLRAIGIQPDGIIGHSIGEAGCAYADGGLTAEQAVLCSYWQGRCTELGSLPKGAMAAVGLAWEEGTKRCPPHVYPACHNAEDSVTVAGPAEAVAKMVAELKSENIFVREVDTMSAAFHCRHVHTIGPALLDVLRKAIPDPKPRSQRWISSSVPQCRWNEPAAQLCSAEYQVNNYLSPVLFREALEHVPENAIVVEIAPHCLLQPILRRALGAGASCLGLMKRNANNLEFFLGSLGKLHTLGVQMDLSALYPPVPWPVPRGTPSIAHLVSWDHSESWTVPGWKDFPMPVQRHPVVAGCVRLGRSSQSEETTITPSPTKQQSDGRRKRNVIQSVAHIIGVKDPSSLDPRTSLGELGVDSMMNADVKMIMERDFDLELSMQDIRDLTLCQLRDFAEGGTSSLTRQEKPATL</sequence>
<gene>
    <name evidence="19" type="ORF">V5799_027308</name>
</gene>
<feature type="compositionally biased region" description="Polar residues" evidence="16">
    <location>
        <begin position="846"/>
        <end position="861"/>
    </location>
</feature>
<keyword evidence="3" id="KW-0596">Phosphopantetheine</keyword>
<feature type="domain" description="Ketosynthase family 3 (KS3)" evidence="18">
    <location>
        <begin position="1"/>
        <end position="377"/>
    </location>
</feature>
<accession>A0AAQ4DG35</accession>
<dbReference type="Gene3D" id="3.30.70.3290">
    <property type="match status" value="1"/>
</dbReference>
<dbReference type="Gene3D" id="3.40.47.10">
    <property type="match status" value="1"/>
</dbReference>
<protein>
    <recommendedName>
        <fullName evidence="2">Fatty acid synthase</fullName>
        <ecNumber evidence="1">2.3.1.85</ecNumber>
    </recommendedName>
</protein>
<dbReference type="PROSITE" id="PS50075">
    <property type="entry name" value="CARRIER"/>
    <property type="match status" value="1"/>
</dbReference>
<keyword evidence="4" id="KW-0444">Lipid biosynthesis</keyword>
<reference evidence="19 20" key="1">
    <citation type="journal article" date="2023" name="Arcadia Sci">
        <title>De novo assembly of a long-read Amblyomma americanum tick genome.</title>
        <authorList>
            <person name="Chou S."/>
            <person name="Poskanzer K.E."/>
            <person name="Rollins M."/>
            <person name="Thuy-Boun P.S."/>
        </authorList>
    </citation>
    <scope>NUCLEOTIDE SEQUENCE [LARGE SCALE GENOMIC DNA]</scope>
    <source>
        <strain evidence="19">F_SG_1</strain>
        <tissue evidence="19">Salivary glands</tissue>
    </source>
</reference>
<keyword evidence="14" id="KW-0511">Multifunctional enzyme</keyword>
<dbReference type="InterPro" id="IPR020841">
    <property type="entry name" value="PKS_Beta-ketoAc_synthase_dom"/>
</dbReference>
<evidence type="ECO:0000256" key="10">
    <source>
        <dbReference type="ARBA" id="ARBA00023002"/>
    </source>
</evidence>
<dbReference type="PROSITE" id="PS00606">
    <property type="entry name" value="KS3_1"/>
    <property type="match status" value="1"/>
</dbReference>
<evidence type="ECO:0000256" key="11">
    <source>
        <dbReference type="ARBA" id="ARBA00023027"/>
    </source>
</evidence>
<keyword evidence="8" id="KW-0276">Fatty acid metabolism</keyword>
<dbReference type="InterPro" id="IPR014030">
    <property type="entry name" value="Ketoacyl_synth_N"/>
</dbReference>
<dbReference type="Pfam" id="PF00109">
    <property type="entry name" value="ketoacyl-synt"/>
    <property type="match status" value="1"/>
</dbReference>
<evidence type="ECO:0000256" key="13">
    <source>
        <dbReference type="ARBA" id="ARBA00023160"/>
    </source>
</evidence>
<dbReference type="InterPro" id="IPR032821">
    <property type="entry name" value="PKS_assoc"/>
</dbReference>
<dbReference type="SUPFAM" id="SSF53901">
    <property type="entry name" value="Thiolase-like"/>
    <property type="match status" value="1"/>
</dbReference>
<evidence type="ECO:0000313" key="20">
    <source>
        <dbReference type="Proteomes" id="UP001321473"/>
    </source>
</evidence>
<dbReference type="GO" id="GO:0016491">
    <property type="term" value="F:oxidoreductase activity"/>
    <property type="evidence" value="ECO:0007669"/>
    <property type="project" value="UniProtKB-KW"/>
</dbReference>
<dbReference type="InterPro" id="IPR001227">
    <property type="entry name" value="Ac_transferase_dom_sf"/>
</dbReference>
<dbReference type="SUPFAM" id="SSF55048">
    <property type="entry name" value="Probable ACP-binding domain of malonyl-CoA ACP transacylase"/>
    <property type="match status" value="1"/>
</dbReference>
<dbReference type="PROSITE" id="PS52004">
    <property type="entry name" value="KS3_2"/>
    <property type="match status" value="1"/>
</dbReference>
<dbReference type="SMART" id="SM00823">
    <property type="entry name" value="PKS_PP"/>
    <property type="match status" value="1"/>
</dbReference>
<evidence type="ECO:0000256" key="16">
    <source>
        <dbReference type="SAM" id="MobiDB-lite"/>
    </source>
</evidence>
<dbReference type="SUPFAM" id="SSF47336">
    <property type="entry name" value="ACP-like"/>
    <property type="match status" value="1"/>
</dbReference>
<evidence type="ECO:0000256" key="7">
    <source>
        <dbReference type="ARBA" id="ARBA00022801"/>
    </source>
</evidence>
<dbReference type="PANTHER" id="PTHR43775:SF7">
    <property type="entry name" value="FATTY ACID SYNTHASE"/>
    <property type="match status" value="1"/>
</dbReference>
<dbReference type="Pfam" id="PF00698">
    <property type="entry name" value="Acyl_transf_1"/>
    <property type="match status" value="1"/>
</dbReference>
<dbReference type="SUPFAM" id="SSF52151">
    <property type="entry name" value="FabD/lysophospholipase-like"/>
    <property type="match status" value="1"/>
</dbReference>
<dbReference type="Pfam" id="PF16197">
    <property type="entry name" value="KAsynt_C_assoc"/>
    <property type="match status" value="1"/>
</dbReference>
<keyword evidence="6" id="KW-0808">Transferase</keyword>
<dbReference type="SMART" id="SM00825">
    <property type="entry name" value="PKS_KS"/>
    <property type="match status" value="1"/>
</dbReference>
<proteinExistence type="predicted"/>
<evidence type="ECO:0000259" key="17">
    <source>
        <dbReference type="PROSITE" id="PS50075"/>
    </source>
</evidence>
<keyword evidence="11" id="KW-0520">NAD</keyword>
<evidence type="ECO:0000256" key="4">
    <source>
        <dbReference type="ARBA" id="ARBA00022516"/>
    </source>
</evidence>
<dbReference type="AlphaFoldDB" id="A0AAQ4DG35"/>
<evidence type="ECO:0000256" key="5">
    <source>
        <dbReference type="ARBA" id="ARBA00022553"/>
    </source>
</evidence>
<name>A0AAQ4DG35_AMBAM</name>
<dbReference type="Pfam" id="PF00550">
    <property type="entry name" value="PP-binding"/>
    <property type="match status" value="1"/>
</dbReference>
<dbReference type="CDD" id="cd00833">
    <property type="entry name" value="PKS"/>
    <property type="match status" value="1"/>
</dbReference>
<dbReference type="GO" id="GO:0004312">
    <property type="term" value="F:fatty acid synthase activity"/>
    <property type="evidence" value="ECO:0007669"/>
    <property type="project" value="UniProtKB-EC"/>
</dbReference>
<dbReference type="InterPro" id="IPR014031">
    <property type="entry name" value="Ketoacyl_synth_C"/>
</dbReference>
<evidence type="ECO:0000256" key="12">
    <source>
        <dbReference type="ARBA" id="ARBA00023098"/>
    </source>
</evidence>
<evidence type="ECO:0000256" key="2">
    <source>
        <dbReference type="ARBA" id="ARBA00018769"/>
    </source>
</evidence>
<dbReference type="GO" id="GO:0004315">
    <property type="term" value="F:3-oxoacyl-[acyl-carrier-protein] synthase activity"/>
    <property type="evidence" value="ECO:0007669"/>
    <property type="project" value="InterPro"/>
</dbReference>
<dbReference type="InterPro" id="IPR018201">
    <property type="entry name" value="Ketoacyl_synth_AS"/>
</dbReference>
<dbReference type="InterPro" id="IPR009081">
    <property type="entry name" value="PP-bd_ACP"/>
</dbReference>
<dbReference type="InterPro" id="IPR016035">
    <property type="entry name" value="Acyl_Trfase/lysoPLipase"/>
</dbReference>
<keyword evidence="10" id="KW-0560">Oxidoreductase</keyword>
<dbReference type="Gene3D" id="1.10.1200.10">
    <property type="entry name" value="ACP-like"/>
    <property type="match status" value="1"/>
</dbReference>
<organism evidence="19 20">
    <name type="scientific">Amblyomma americanum</name>
    <name type="common">Lone star tick</name>
    <dbReference type="NCBI Taxonomy" id="6943"/>
    <lineage>
        <taxon>Eukaryota</taxon>
        <taxon>Metazoa</taxon>
        <taxon>Ecdysozoa</taxon>
        <taxon>Arthropoda</taxon>
        <taxon>Chelicerata</taxon>
        <taxon>Arachnida</taxon>
        <taxon>Acari</taxon>
        <taxon>Parasitiformes</taxon>
        <taxon>Ixodida</taxon>
        <taxon>Ixodoidea</taxon>
        <taxon>Ixodidae</taxon>
        <taxon>Amblyomminae</taxon>
        <taxon>Amblyomma</taxon>
    </lineage>
</organism>
<dbReference type="InterPro" id="IPR050091">
    <property type="entry name" value="PKS_NRPS_Biosynth_Enz"/>
</dbReference>
<feature type="region of interest" description="Disordered" evidence="16">
    <location>
        <begin position="846"/>
        <end position="867"/>
    </location>
</feature>
<dbReference type="InterPro" id="IPR036736">
    <property type="entry name" value="ACP-like_sf"/>
</dbReference>
<comment type="caution">
    <text evidence="19">The sequence shown here is derived from an EMBL/GenBank/DDBJ whole genome shotgun (WGS) entry which is preliminary data.</text>
</comment>
<dbReference type="InterPro" id="IPR020806">
    <property type="entry name" value="PKS_PP-bd"/>
</dbReference>
<keyword evidence="5" id="KW-0597">Phosphoprotein</keyword>
<evidence type="ECO:0000256" key="14">
    <source>
        <dbReference type="ARBA" id="ARBA00023268"/>
    </source>
</evidence>
<evidence type="ECO:0000259" key="18">
    <source>
        <dbReference type="PROSITE" id="PS52004"/>
    </source>
</evidence>
<dbReference type="EMBL" id="JARKHS020031182">
    <property type="protein sequence ID" value="KAK8761425.1"/>
    <property type="molecule type" value="Genomic_DNA"/>
</dbReference>
<keyword evidence="20" id="KW-1185">Reference proteome</keyword>
<evidence type="ECO:0000256" key="3">
    <source>
        <dbReference type="ARBA" id="ARBA00022450"/>
    </source>
</evidence>
<keyword evidence="9" id="KW-0521">NADP</keyword>
<dbReference type="InterPro" id="IPR016039">
    <property type="entry name" value="Thiolase-like"/>
</dbReference>
<evidence type="ECO:0000313" key="19">
    <source>
        <dbReference type="EMBL" id="KAK8761425.1"/>
    </source>
</evidence>
<dbReference type="GO" id="GO:0016787">
    <property type="term" value="F:hydrolase activity"/>
    <property type="evidence" value="ECO:0007669"/>
    <property type="project" value="UniProtKB-KW"/>
</dbReference>
<dbReference type="GO" id="GO:0006633">
    <property type="term" value="P:fatty acid biosynthetic process"/>
    <property type="evidence" value="ECO:0007669"/>
    <property type="project" value="UniProtKB-KW"/>
</dbReference>
<dbReference type="SMART" id="SM00827">
    <property type="entry name" value="PKS_AT"/>
    <property type="match status" value="1"/>
</dbReference>
<evidence type="ECO:0000256" key="15">
    <source>
        <dbReference type="ARBA" id="ARBA00044883"/>
    </source>
</evidence>
<keyword evidence="13" id="KW-0275">Fatty acid biosynthesis</keyword>
<feature type="domain" description="Carrier" evidence="17">
    <location>
        <begin position="861"/>
        <end position="941"/>
    </location>
</feature>
<comment type="catalytic activity">
    <reaction evidence="15">
        <text>acetyl-CoA + n malonyl-CoA + 2n NADPH + 2n H(+) = a long-chain fatty acid + (n+1) CoA + n CO2 + 2n NADP(+).</text>
        <dbReference type="EC" id="2.3.1.85"/>
    </reaction>
</comment>
<dbReference type="Gene3D" id="3.40.366.10">
    <property type="entry name" value="Malonyl-Coenzyme A Acyl Carrier Protein, domain 2"/>
    <property type="match status" value="1"/>
</dbReference>